<dbReference type="EMBL" id="FCOI02000008">
    <property type="protein sequence ID" value="SAK60641.1"/>
    <property type="molecule type" value="Genomic_DNA"/>
</dbReference>
<accession>A0A158ARJ1</accession>
<reference evidence="2" key="1">
    <citation type="submission" date="2016-01" db="EMBL/GenBank/DDBJ databases">
        <authorList>
            <person name="Peeters Charlotte."/>
        </authorList>
    </citation>
    <scope>NUCLEOTIDE SEQUENCE [LARGE SCALE GENOMIC DNA]</scope>
</reference>
<evidence type="ECO:0000313" key="1">
    <source>
        <dbReference type="EMBL" id="SAK60641.1"/>
    </source>
</evidence>
<dbReference type="AlphaFoldDB" id="A0A158ARJ1"/>
<dbReference type="Gene3D" id="1.10.150.610">
    <property type="match status" value="1"/>
</dbReference>
<dbReference type="Proteomes" id="UP000054624">
    <property type="component" value="Unassembled WGS sequence"/>
</dbReference>
<organism evidence="1 2">
    <name type="scientific">Caballeronia temeraria</name>
    <dbReference type="NCBI Taxonomy" id="1777137"/>
    <lineage>
        <taxon>Bacteria</taxon>
        <taxon>Pseudomonadati</taxon>
        <taxon>Pseudomonadota</taxon>
        <taxon>Betaproteobacteria</taxon>
        <taxon>Burkholderiales</taxon>
        <taxon>Burkholderiaceae</taxon>
        <taxon>Caballeronia</taxon>
    </lineage>
</organism>
<dbReference type="STRING" id="1777137.AWB76_02941"/>
<dbReference type="OrthoDB" id="9111915at2"/>
<protein>
    <submittedName>
        <fullName evidence="1">Uncharacterized protein</fullName>
    </submittedName>
</protein>
<dbReference type="RefSeq" id="WP_061160791.1">
    <property type="nucleotide sequence ID" value="NZ_FCOI02000008.1"/>
</dbReference>
<name>A0A158ARJ1_9BURK</name>
<sequence length="72" mass="8156">MNRYFTNKQGAVRRIIDLKRNGPEAFRAMVVGTQKDGREVHGLEQVLLHLRIGRIAHFTCSSSFGPEIVFVS</sequence>
<gene>
    <name evidence="1" type="ORF">AWB76_02941</name>
</gene>
<keyword evidence="2" id="KW-1185">Reference proteome</keyword>
<proteinExistence type="predicted"/>
<evidence type="ECO:0000313" key="2">
    <source>
        <dbReference type="Proteomes" id="UP000054624"/>
    </source>
</evidence>